<accession>S8C5C6</accession>
<keyword evidence="2" id="KW-1185">Reference proteome</keyword>
<proteinExistence type="predicted"/>
<evidence type="ECO:0000313" key="1">
    <source>
        <dbReference type="EMBL" id="EPS42852.1"/>
    </source>
</evidence>
<evidence type="ECO:0000313" key="2">
    <source>
        <dbReference type="Proteomes" id="UP000015100"/>
    </source>
</evidence>
<dbReference type="AlphaFoldDB" id="S8C5C6"/>
<reference evidence="1 2" key="1">
    <citation type="journal article" date="2013" name="PLoS Genet.">
        <title>Genomic mechanisms accounting for the adaptation to parasitism in nematode-trapping fungi.</title>
        <authorList>
            <person name="Meerupati T."/>
            <person name="Andersson K.M."/>
            <person name="Friman E."/>
            <person name="Kumar D."/>
            <person name="Tunlid A."/>
            <person name="Ahren D."/>
        </authorList>
    </citation>
    <scope>NUCLEOTIDE SEQUENCE [LARGE SCALE GENOMIC DNA]</scope>
    <source>
        <strain evidence="1 2">CBS 200.50</strain>
    </source>
</reference>
<dbReference type="Proteomes" id="UP000015100">
    <property type="component" value="Unassembled WGS sequence"/>
</dbReference>
<organism evidence="1 2">
    <name type="scientific">Dactylellina haptotyla (strain CBS 200.50)</name>
    <name type="common">Nematode-trapping fungus</name>
    <name type="synonym">Monacrosporium haptotylum</name>
    <dbReference type="NCBI Taxonomy" id="1284197"/>
    <lineage>
        <taxon>Eukaryota</taxon>
        <taxon>Fungi</taxon>
        <taxon>Dikarya</taxon>
        <taxon>Ascomycota</taxon>
        <taxon>Pezizomycotina</taxon>
        <taxon>Orbiliomycetes</taxon>
        <taxon>Orbiliales</taxon>
        <taxon>Orbiliaceae</taxon>
        <taxon>Dactylellina</taxon>
    </lineage>
</organism>
<dbReference type="HOGENOM" id="CLU_1532491_0_0_1"/>
<dbReference type="EMBL" id="AQGS01000096">
    <property type="protein sequence ID" value="EPS42852.1"/>
    <property type="molecule type" value="Genomic_DNA"/>
</dbReference>
<name>S8C5C6_DACHA</name>
<reference evidence="2" key="2">
    <citation type="submission" date="2013-04" db="EMBL/GenBank/DDBJ databases">
        <title>Genomic mechanisms accounting for the adaptation to parasitism in nematode-trapping fungi.</title>
        <authorList>
            <person name="Ahren D.G."/>
        </authorList>
    </citation>
    <scope>NUCLEOTIDE SEQUENCE [LARGE SCALE GENOMIC DNA]</scope>
    <source>
        <strain evidence="2">CBS 200.50</strain>
    </source>
</reference>
<gene>
    <name evidence="1" type="ORF">H072_3117</name>
</gene>
<sequence length="175" mass="20640">MVPEKFREGLQFLMQPFVDHIRPVLEPAGDKIHVDVRVFSVQHVQKVQVKDRYLDWRRDSGIPHHHDLDEVYIPIYSELLEIAWPWTRVPWRYTLKTLVDQKISSIRDEIFQRCDANADKNGLMVLNDLRLKSDQSWTILEGRRILKDRMGIRLVRPVNARSVDMSASVLKRADT</sequence>
<comment type="caution">
    <text evidence="1">The sequence shown here is derived from an EMBL/GenBank/DDBJ whole genome shotgun (WGS) entry which is preliminary data.</text>
</comment>
<protein>
    <submittedName>
        <fullName evidence="1">Uncharacterized protein</fullName>
    </submittedName>
</protein>